<protein>
    <submittedName>
        <fullName evidence="1">Uncharacterized protein</fullName>
    </submittedName>
</protein>
<dbReference type="Proteomes" id="UP000054911">
    <property type="component" value="Unassembled WGS sequence"/>
</dbReference>
<sequence>MNARHDTPKLKKFFVANGQDSARTPCAETTRKRRRMIRERARCTASAQFICHLSLLCYPLPGADRDDLRAKTRSTRGPGAGYGGSRNSPTPFGRVCPRGMIRRDGPPRMVARSTWSGRERSSHSRFPPVPRVGLVTFRFSSAVPLSFFHVIRSFPRHSIALVSCAPGPPRSALDAFRRGVCARALLIQFRA</sequence>
<dbReference type="EMBL" id="FCOE02000031">
    <property type="protein sequence ID" value="SAK89629.1"/>
    <property type="molecule type" value="Genomic_DNA"/>
</dbReference>
<comment type="caution">
    <text evidence="1">The sequence shown here is derived from an EMBL/GenBank/DDBJ whole genome shotgun (WGS) entry which is preliminary data.</text>
</comment>
<evidence type="ECO:0000313" key="2">
    <source>
        <dbReference type="Proteomes" id="UP000054911"/>
    </source>
</evidence>
<keyword evidence="2" id="KW-1185">Reference proteome</keyword>
<proteinExistence type="predicted"/>
<dbReference type="AlphaFoldDB" id="A0A158D4X3"/>
<reference evidence="1" key="1">
    <citation type="submission" date="2016-01" db="EMBL/GenBank/DDBJ databases">
        <authorList>
            <person name="Peeters C."/>
        </authorList>
    </citation>
    <scope>NUCLEOTIDE SEQUENCE [LARGE SCALE GENOMIC DNA]</scope>
    <source>
        <strain evidence="1">LMG 29323</strain>
    </source>
</reference>
<evidence type="ECO:0000313" key="1">
    <source>
        <dbReference type="EMBL" id="SAK89629.1"/>
    </source>
</evidence>
<gene>
    <name evidence="1" type="ORF">AWB80_06312</name>
</gene>
<name>A0A158D4X3_9BURK</name>
<organism evidence="1 2">
    <name type="scientific">Caballeronia pedi</name>
    <dbReference type="NCBI Taxonomy" id="1777141"/>
    <lineage>
        <taxon>Bacteria</taxon>
        <taxon>Pseudomonadati</taxon>
        <taxon>Pseudomonadota</taxon>
        <taxon>Betaproteobacteria</taxon>
        <taxon>Burkholderiales</taxon>
        <taxon>Burkholderiaceae</taxon>
        <taxon>Caballeronia</taxon>
    </lineage>
</organism>
<dbReference type="STRING" id="1777141.AWB80_06312"/>
<accession>A0A158D4X3</accession>